<dbReference type="Proteomes" id="UP000239263">
    <property type="component" value="Unassembled WGS sequence"/>
</dbReference>
<sequence>MYRSEVTHLYKYRAFNEFTLDIIANNKVYLPKPVVFNDPYDCKIEIDKNVSMTEYLTILKHDAARYFVPNEQLEMEILKVKNQGVIR</sequence>
<accession>A0A2S7X3D9</accession>
<protein>
    <submittedName>
        <fullName evidence="1">Uncharacterized protein</fullName>
    </submittedName>
</protein>
<proteinExistence type="predicted"/>
<dbReference type="EMBL" id="MSCO01000002">
    <property type="protein sequence ID" value="PQJ84529.1"/>
    <property type="molecule type" value="Genomic_DNA"/>
</dbReference>
<name>A0A2S7X3D9_9GAMM</name>
<comment type="caution">
    <text evidence="1">The sequence shown here is derived from an EMBL/GenBank/DDBJ whole genome shotgun (WGS) entry which is preliminary data.</text>
</comment>
<feature type="non-terminal residue" evidence="1">
    <location>
        <position position="87"/>
    </location>
</feature>
<gene>
    <name evidence="1" type="ORF">BTO22_13490</name>
</gene>
<dbReference type="AlphaFoldDB" id="A0A2S7X3D9"/>
<evidence type="ECO:0000313" key="2">
    <source>
        <dbReference type="Proteomes" id="UP000239263"/>
    </source>
</evidence>
<evidence type="ECO:0000313" key="1">
    <source>
        <dbReference type="EMBL" id="PQJ84529.1"/>
    </source>
</evidence>
<reference evidence="1 2" key="1">
    <citation type="submission" date="2016-12" db="EMBL/GenBank/DDBJ databases">
        <title>Diversity of luminous bacteria.</title>
        <authorList>
            <person name="Yoshizawa S."/>
            <person name="Kogure K."/>
        </authorList>
    </citation>
    <scope>NUCLEOTIDE SEQUENCE [LARGE SCALE GENOMIC DNA]</scope>
    <source>
        <strain evidence="1 2">ATCC 33715</strain>
    </source>
</reference>
<organism evidence="1 2">
    <name type="scientific">Aliivibrio sifiae</name>
    <dbReference type="NCBI Taxonomy" id="566293"/>
    <lineage>
        <taxon>Bacteria</taxon>
        <taxon>Pseudomonadati</taxon>
        <taxon>Pseudomonadota</taxon>
        <taxon>Gammaproteobacteria</taxon>
        <taxon>Vibrionales</taxon>
        <taxon>Vibrionaceae</taxon>
        <taxon>Aliivibrio</taxon>
    </lineage>
</organism>